<dbReference type="AlphaFoldDB" id="A0A9W9WNT5"/>
<dbReference type="Proteomes" id="UP001147760">
    <property type="component" value="Unassembled WGS sequence"/>
</dbReference>
<evidence type="ECO:0000313" key="1">
    <source>
        <dbReference type="EMBL" id="KAJ5470847.1"/>
    </source>
</evidence>
<organism evidence="1 2">
    <name type="scientific">Penicillium desertorum</name>
    <dbReference type="NCBI Taxonomy" id="1303715"/>
    <lineage>
        <taxon>Eukaryota</taxon>
        <taxon>Fungi</taxon>
        <taxon>Dikarya</taxon>
        <taxon>Ascomycota</taxon>
        <taxon>Pezizomycotina</taxon>
        <taxon>Eurotiomycetes</taxon>
        <taxon>Eurotiomycetidae</taxon>
        <taxon>Eurotiales</taxon>
        <taxon>Aspergillaceae</taxon>
        <taxon>Penicillium</taxon>
    </lineage>
</organism>
<evidence type="ECO:0000313" key="2">
    <source>
        <dbReference type="Proteomes" id="UP001147760"/>
    </source>
</evidence>
<dbReference type="OrthoDB" id="420519at2759"/>
<sequence>MSLALGFGGWVTTARSLTTSASSGTIRGSLYAYVVGLIAGTIGWTTLGAMEGVIADIVDAAVICWASEVGIYGREARYCLEAGWLFGDSQTRFGHEYQEV</sequence>
<proteinExistence type="predicted"/>
<reference evidence="1" key="2">
    <citation type="journal article" date="2023" name="IMA Fungus">
        <title>Comparative genomic study of the Penicillium genus elucidates a diverse pangenome and 15 lateral gene transfer events.</title>
        <authorList>
            <person name="Petersen C."/>
            <person name="Sorensen T."/>
            <person name="Nielsen M.R."/>
            <person name="Sondergaard T.E."/>
            <person name="Sorensen J.L."/>
            <person name="Fitzpatrick D.A."/>
            <person name="Frisvad J.C."/>
            <person name="Nielsen K.L."/>
        </authorList>
    </citation>
    <scope>NUCLEOTIDE SEQUENCE</scope>
    <source>
        <strain evidence="1">IBT 17660</strain>
    </source>
</reference>
<comment type="caution">
    <text evidence="1">The sequence shown here is derived from an EMBL/GenBank/DDBJ whole genome shotgun (WGS) entry which is preliminary data.</text>
</comment>
<accession>A0A9W9WNT5</accession>
<protein>
    <submittedName>
        <fullName evidence="1">Uncharacterized protein</fullName>
    </submittedName>
</protein>
<gene>
    <name evidence="1" type="ORF">N7530_008204</name>
</gene>
<name>A0A9W9WNT5_9EURO</name>
<keyword evidence="2" id="KW-1185">Reference proteome</keyword>
<reference evidence="1" key="1">
    <citation type="submission" date="2022-12" db="EMBL/GenBank/DDBJ databases">
        <authorList>
            <person name="Petersen C."/>
        </authorList>
    </citation>
    <scope>NUCLEOTIDE SEQUENCE</scope>
    <source>
        <strain evidence="1">IBT 17660</strain>
    </source>
</reference>
<dbReference type="EMBL" id="JAPWDO010000005">
    <property type="protein sequence ID" value="KAJ5470847.1"/>
    <property type="molecule type" value="Genomic_DNA"/>
</dbReference>